<dbReference type="EMBL" id="FPHC01000064">
    <property type="protein sequence ID" value="SFV61878.1"/>
    <property type="molecule type" value="Genomic_DNA"/>
</dbReference>
<feature type="compositionally biased region" description="Basic and acidic residues" evidence="1">
    <location>
        <begin position="81"/>
        <end position="100"/>
    </location>
</feature>
<dbReference type="AlphaFoldDB" id="A0A1W1C7P9"/>
<proteinExistence type="predicted"/>
<protein>
    <submittedName>
        <fullName evidence="2">Uncharacterized protein</fullName>
    </submittedName>
</protein>
<reference evidence="2" key="1">
    <citation type="submission" date="2016-10" db="EMBL/GenBank/DDBJ databases">
        <authorList>
            <person name="de Groot N.N."/>
        </authorList>
    </citation>
    <scope>NUCLEOTIDE SEQUENCE</scope>
</reference>
<gene>
    <name evidence="2" type="ORF">MNB_SV-6-1038</name>
</gene>
<feature type="region of interest" description="Disordered" evidence="1">
    <location>
        <begin position="67"/>
        <end position="119"/>
    </location>
</feature>
<feature type="compositionally biased region" description="Low complexity" evidence="1">
    <location>
        <begin position="70"/>
        <end position="80"/>
    </location>
</feature>
<accession>A0A1W1C7P9</accession>
<evidence type="ECO:0000313" key="2">
    <source>
        <dbReference type="EMBL" id="SFV61878.1"/>
    </source>
</evidence>
<organism evidence="2">
    <name type="scientific">hydrothermal vent metagenome</name>
    <dbReference type="NCBI Taxonomy" id="652676"/>
    <lineage>
        <taxon>unclassified sequences</taxon>
        <taxon>metagenomes</taxon>
        <taxon>ecological metagenomes</taxon>
    </lineage>
</organism>
<evidence type="ECO:0000256" key="1">
    <source>
        <dbReference type="SAM" id="MobiDB-lite"/>
    </source>
</evidence>
<name>A0A1W1C7P9_9ZZZZ</name>
<sequence length="119" mass="13498">MFWGNSAKIDILKEMIGTPEEYKKTIEMSHLTSEEKDIIMTASVQLRKNHHNNDIMDKAYDILFGNATQSNSGANSSSNSVDKKSDDKTQVESKQSEQKEYNAAPENLEDEDIYGFKDD</sequence>